<dbReference type="Pfam" id="PF03850">
    <property type="entry name" value="Tfb4"/>
    <property type="match status" value="1"/>
</dbReference>
<organism evidence="12 13">
    <name type="scientific">Clonorchis sinensis</name>
    <name type="common">Chinese liver fluke</name>
    <dbReference type="NCBI Taxonomy" id="79923"/>
    <lineage>
        <taxon>Eukaryota</taxon>
        <taxon>Metazoa</taxon>
        <taxon>Spiralia</taxon>
        <taxon>Lophotrochozoa</taxon>
        <taxon>Platyhelminthes</taxon>
        <taxon>Trematoda</taxon>
        <taxon>Digenea</taxon>
        <taxon>Opisthorchiida</taxon>
        <taxon>Opisthorchiata</taxon>
        <taxon>Opisthorchiidae</taxon>
        <taxon>Clonorchis</taxon>
    </lineage>
</organism>
<reference evidence="12 13" key="2">
    <citation type="journal article" date="2021" name="Genomics">
        <title>High-quality reference genome for Clonorchis sinensis.</title>
        <authorList>
            <person name="Young N.D."/>
            <person name="Stroehlein A.J."/>
            <person name="Kinkar L."/>
            <person name="Wang T."/>
            <person name="Sohn W.M."/>
            <person name="Chang B.C.H."/>
            <person name="Kaur P."/>
            <person name="Weisz D."/>
            <person name="Dudchenko O."/>
            <person name="Aiden E.L."/>
            <person name="Korhonen P.K."/>
            <person name="Gasser R.B."/>
        </authorList>
    </citation>
    <scope>NUCLEOTIDE SEQUENCE [LARGE SCALE GENOMIC DNA]</scope>
    <source>
        <strain evidence="12">Cs-k2</strain>
    </source>
</reference>
<accession>A0A8T1MME4</accession>
<dbReference type="GO" id="GO:0000439">
    <property type="term" value="C:transcription factor TFIIH core complex"/>
    <property type="evidence" value="ECO:0007669"/>
    <property type="project" value="UniProtKB-UniRule"/>
</dbReference>
<evidence type="ECO:0000256" key="9">
    <source>
        <dbReference type="ARBA" id="ARBA00023204"/>
    </source>
</evidence>
<keyword evidence="6 11" id="KW-0862">Zinc</keyword>
<evidence type="ECO:0000256" key="6">
    <source>
        <dbReference type="ARBA" id="ARBA00022833"/>
    </source>
</evidence>
<keyword evidence="7 11" id="KW-0805">Transcription regulation</keyword>
<dbReference type="PANTHER" id="PTHR12831:SF0">
    <property type="entry name" value="GENERAL TRANSCRIPTION FACTOR IIH SUBUNIT 3"/>
    <property type="match status" value="1"/>
</dbReference>
<evidence type="ECO:0000256" key="2">
    <source>
        <dbReference type="ARBA" id="ARBA00005273"/>
    </source>
</evidence>
<dbReference type="PANTHER" id="PTHR12831">
    <property type="entry name" value="TRANSCRIPTION INITIATION FACTOR IIH TFIIH , POLYPEPTIDE 3-RELATED"/>
    <property type="match status" value="1"/>
</dbReference>
<reference evidence="12 13" key="1">
    <citation type="journal article" date="2018" name="Biotechnol. Adv.">
        <title>Improved genomic resources and new bioinformatic workflow for the carcinogenic parasite Clonorchis sinensis: Biotechnological implications.</title>
        <authorList>
            <person name="Wang D."/>
            <person name="Korhonen P.K."/>
            <person name="Gasser R.B."/>
            <person name="Young N.D."/>
        </authorList>
    </citation>
    <scope>NUCLEOTIDE SEQUENCE [LARGE SCALE GENOMIC DNA]</scope>
    <source>
        <strain evidence="12">Cs-k2</strain>
    </source>
</reference>
<comment type="subunit">
    <text evidence="11">Part of a TFIID-containing RNA polymerase II pre-initiation complex that is composed of TBP and at least GTF2A1, GTF2A2, GTF2E1, GTF2E2, GTF2F1, GTF2H2, GTF2H3, GTF2H4, GTF2H5, GTF2B, TCEA1, ERCC2, ERCC3, TAF1, TAF2, TAF3, TAF4, TAF5, TAF6, TAF7, TAF8, TAF9, TAF10, TAF11, TAF12 and TAF13. Component of the 7-subunit TFIIH core complex composed of XPB/ERCC3, XPD/ERCC2, GTF2H1, GTF2H2, GTF2H3, GTF2H4 and GTF2H5, which is active in NER. The core complex associates with the 3-subunit CDK-activating kinase (CAK) module composed of CCNH/cyclin H, CDK7 and MNAT1 to form the 10-subunit holoenzyme (holo-TFIIH) active in transcription. Interacts with RARA; the interaction requires prior phosphorylation of RARA on 'Ser-369' which then enhances interaction of RARA with CDK7.</text>
</comment>
<keyword evidence="10 11" id="KW-0539">Nucleus</keyword>
<evidence type="ECO:0000256" key="7">
    <source>
        <dbReference type="ARBA" id="ARBA00023015"/>
    </source>
</evidence>
<dbReference type="EMBL" id="NIRI02000042">
    <property type="protein sequence ID" value="KAG5450108.1"/>
    <property type="molecule type" value="Genomic_DNA"/>
</dbReference>
<gene>
    <name evidence="12" type="ORF">CSKR_203965</name>
</gene>
<keyword evidence="5 11" id="KW-0863">Zinc-finger</keyword>
<keyword evidence="8 11" id="KW-0804">Transcription</keyword>
<dbReference type="GO" id="GO:0005675">
    <property type="term" value="C:transcription factor TFIIH holo complex"/>
    <property type="evidence" value="ECO:0007669"/>
    <property type="project" value="UniProtKB-UniRule"/>
</dbReference>
<dbReference type="InterPro" id="IPR004600">
    <property type="entry name" value="TFIIH_Tfb4/GTF2H3"/>
</dbReference>
<keyword evidence="9 11" id="KW-0234">DNA repair</keyword>
<evidence type="ECO:0000313" key="13">
    <source>
        <dbReference type="Proteomes" id="UP000286415"/>
    </source>
</evidence>
<evidence type="ECO:0000256" key="5">
    <source>
        <dbReference type="ARBA" id="ARBA00022771"/>
    </source>
</evidence>
<evidence type="ECO:0000256" key="10">
    <source>
        <dbReference type="ARBA" id="ARBA00023242"/>
    </source>
</evidence>
<dbReference type="OrthoDB" id="17307at2759"/>
<evidence type="ECO:0000256" key="4">
    <source>
        <dbReference type="ARBA" id="ARBA00022763"/>
    </source>
</evidence>
<dbReference type="Proteomes" id="UP000286415">
    <property type="component" value="Unassembled WGS sequence"/>
</dbReference>
<keyword evidence="3 11" id="KW-0479">Metal-binding</keyword>
<protein>
    <recommendedName>
        <fullName evidence="11">General transcription factor IIH subunit 3</fullName>
    </recommendedName>
    <alternativeName>
        <fullName evidence="11">General transcription factor IIH polypeptide 3</fullName>
    </alternativeName>
</protein>
<comment type="caution">
    <text evidence="12">The sequence shown here is derived from an EMBL/GenBank/DDBJ whole genome shotgun (WGS) entry which is preliminary data.</text>
</comment>
<evidence type="ECO:0000256" key="8">
    <source>
        <dbReference type="ARBA" id="ARBA00023163"/>
    </source>
</evidence>
<keyword evidence="4 11" id="KW-0227">DNA damage</keyword>
<dbReference type="InterPro" id="IPR036465">
    <property type="entry name" value="vWFA_dom_sf"/>
</dbReference>
<dbReference type="GO" id="GO:0006355">
    <property type="term" value="P:regulation of DNA-templated transcription"/>
    <property type="evidence" value="ECO:0007669"/>
    <property type="project" value="InterPro"/>
</dbReference>
<dbReference type="GO" id="GO:0006289">
    <property type="term" value="P:nucleotide-excision repair"/>
    <property type="evidence" value="ECO:0007669"/>
    <property type="project" value="UniProtKB-UniRule"/>
</dbReference>
<comment type="subcellular location">
    <subcellularLocation>
        <location evidence="1 11">Nucleus</location>
    </subcellularLocation>
</comment>
<keyword evidence="13" id="KW-1185">Reference proteome</keyword>
<evidence type="ECO:0000256" key="1">
    <source>
        <dbReference type="ARBA" id="ARBA00004123"/>
    </source>
</evidence>
<dbReference type="AlphaFoldDB" id="A0A8T1MME4"/>
<evidence type="ECO:0000313" key="12">
    <source>
        <dbReference type="EMBL" id="KAG5450108.1"/>
    </source>
</evidence>
<evidence type="ECO:0000256" key="3">
    <source>
        <dbReference type="ARBA" id="ARBA00022723"/>
    </source>
</evidence>
<name>A0A8T1MME4_CLOSI</name>
<proteinExistence type="inferred from homology"/>
<comment type="similarity">
    <text evidence="2 11">Belongs to the TFB4 family.</text>
</comment>
<comment type="function">
    <text evidence="11">Component of the general transcription and DNA repair factor IIH (TFIIH) core complex, which is involved in general and transcription-coupled nucleotide excision repair (NER) of damaged DNA and, when complexed to CAK, in RNA transcription by RNA polymerase II. In NER, TFIIH acts by opening DNA around the lesion to allow the excision of the damaged oligonucleotide and its replacement by a new DNA fragment. In transcription, TFIIH has an essential role in transcription initiation. When the pre-initiation complex (PIC) has been established, TFIIH is required for promoter opening and promoter escape. Phosphorylation of the C-terminal tail (CTD) of the largest subunit of RNA polymerase II by the kinase module CAK controls the initiation of transcription.</text>
</comment>
<dbReference type="GO" id="GO:0008270">
    <property type="term" value="F:zinc ion binding"/>
    <property type="evidence" value="ECO:0007669"/>
    <property type="project" value="UniProtKB-KW"/>
</dbReference>
<dbReference type="Gene3D" id="3.40.50.410">
    <property type="entry name" value="von Willebrand factor, type A domain"/>
    <property type="match status" value="1"/>
</dbReference>
<sequence>MEPKSVLIIVMDVTPSWWGLCETEDMSLPQCTEAILGFSNLHLMFSPMNELVIIGVTPESAEIMWPASQSLPKPNTDTQRDGQYDLLGFMNDYVRRQILRRVASTESSGTSVRLASGIAKGLCYYVRRCRDLQPTKRYDEELNIVSGVEALDIADKVSARMLVVRAGEDSPSQYLALMNAVFTAQKLRVCIDVCVLPLAPSTDSSMPRDSNFSSKHTKHSSLLQQAAELTGGIYLHIPNTRGLLQYLLSVFLPSPTLRPKLLLPDLRSSGFSTGVDFRAACFCHRRLIDIGYVCSVCLSVFCEFSPLCATCGSPFAVPNVQK</sequence>
<evidence type="ECO:0000256" key="11">
    <source>
        <dbReference type="RuleBase" id="RU368090"/>
    </source>
</evidence>